<dbReference type="PANTHER" id="PTHR43381:SF4">
    <property type="entry name" value="EUKARYOTIC TRANSLATION INITIATION FACTOR 5B"/>
    <property type="match status" value="1"/>
</dbReference>
<name>A0A7J4JM85_9ARCH</name>
<feature type="non-terminal residue" evidence="3">
    <location>
        <position position="54"/>
    </location>
</feature>
<dbReference type="AlphaFoldDB" id="A0A7J4JM85"/>
<dbReference type="GO" id="GO:0005737">
    <property type="term" value="C:cytoplasm"/>
    <property type="evidence" value="ECO:0007669"/>
    <property type="project" value="TreeGrafter"/>
</dbReference>
<comment type="caution">
    <text evidence="3">The sequence shown here is derived from an EMBL/GenBank/DDBJ whole genome shotgun (WGS) entry which is preliminary data.</text>
</comment>
<dbReference type="Gene3D" id="3.40.50.300">
    <property type="entry name" value="P-loop containing nucleotide triphosphate hydrolases"/>
    <property type="match status" value="1"/>
</dbReference>
<evidence type="ECO:0000256" key="2">
    <source>
        <dbReference type="ARBA" id="ARBA00023134"/>
    </source>
</evidence>
<dbReference type="GO" id="GO:0003743">
    <property type="term" value="F:translation initiation factor activity"/>
    <property type="evidence" value="ECO:0007669"/>
    <property type="project" value="TreeGrafter"/>
</dbReference>
<organism evidence="3 4">
    <name type="scientific">Candidatus Iainarchaeum sp</name>
    <dbReference type="NCBI Taxonomy" id="3101447"/>
    <lineage>
        <taxon>Archaea</taxon>
        <taxon>Candidatus Iainarchaeota</taxon>
        <taxon>Candidatus Iainarchaeia</taxon>
        <taxon>Candidatus Iainarchaeales</taxon>
        <taxon>Candidatus Iainarchaeaceae</taxon>
        <taxon>Candidatus Iainarchaeum</taxon>
    </lineage>
</organism>
<reference evidence="4" key="1">
    <citation type="journal article" date="2020" name="bioRxiv">
        <title>A rank-normalized archaeal taxonomy based on genome phylogeny resolves widespread incomplete and uneven classifications.</title>
        <authorList>
            <person name="Rinke C."/>
            <person name="Chuvochina M."/>
            <person name="Mussig A.J."/>
            <person name="Chaumeil P.-A."/>
            <person name="Waite D.W."/>
            <person name="Whitman W.B."/>
            <person name="Parks D.H."/>
            <person name="Hugenholtz P."/>
        </authorList>
    </citation>
    <scope>NUCLEOTIDE SEQUENCE [LARGE SCALE GENOMIC DNA]</scope>
</reference>
<accession>A0A7J4JM85</accession>
<proteinExistence type="predicted"/>
<evidence type="ECO:0000313" key="3">
    <source>
        <dbReference type="EMBL" id="HIH16366.1"/>
    </source>
</evidence>
<sequence length="54" mass="5681">MQATVVVAMEKQIRKPIITVLGHVDAGKTKLLDTIRGTAIAEKEAGGITQHIGA</sequence>
<dbReference type="PANTHER" id="PTHR43381">
    <property type="entry name" value="TRANSLATION INITIATION FACTOR IF-2-RELATED"/>
    <property type="match status" value="1"/>
</dbReference>
<keyword evidence="1" id="KW-0547">Nucleotide-binding</keyword>
<dbReference type="InterPro" id="IPR027417">
    <property type="entry name" value="P-loop_NTPase"/>
</dbReference>
<keyword evidence="2" id="KW-0342">GTP-binding</keyword>
<dbReference type="SUPFAM" id="SSF52540">
    <property type="entry name" value="P-loop containing nucleoside triphosphate hydrolases"/>
    <property type="match status" value="1"/>
</dbReference>
<evidence type="ECO:0000256" key="1">
    <source>
        <dbReference type="ARBA" id="ARBA00022741"/>
    </source>
</evidence>
<evidence type="ECO:0000313" key="4">
    <source>
        <dbReference type="Proteomes" id="UP000564964"/>
    </source>
</evidence>
<dbReference type="EMBL" id="DUGH01000077">
    <property type="protein sequence ID" value="HIH16366.1"/>
    <property type="molecule type" value="Genomic_DNA"/>
</dbReference>
<evidence type="ECO:0008006" key="5">
    <source>
        <dbReference type="Google" id="ProtNLM"/>
    </source>
</evidence>
<dbReference type="Proteomes" id="UP000564964">
    <property type="component" value="Unassembled WGS sequence"/>
</dbReference>
<dbReference type="InterPro" id="IPR015760">
    <property type="entry name" value="TIF_IF2"/>
</dbReference>
<protein>
    <recommendedName>
        <fullName evidence="5">Translation initiation factor IF-2</fullName>
    </recommendedName>
</protein>
<dbReference type="GO" id="GO:0005525">
    <property type="term" value="F:GTP binding"/>
    <property type="evidence" value="ECO:0007669"/>
    <property type="project" value="UniProtKB-KW"/>
</dbReference>
<gene>
    <name evidence="3" type="ORF">HA252_03100</name>
</gene>